<dbReference type="Gene3D" id="2.30.30.380">
    <property type="entry name" value="Zn-finger domain of Sec23/24"/>
    <property type="match status" value="1"/>
</dbReference>
<feature type="region of interest" description="Disordered" evidence="6">
    <location>
        <begin position="612"/>
        <end position="631"/>
    </location>
</feature>
<keyword evidence="4" id="KW-0862">Zinc</keyword>
<dbReference type="PROSITE" id="PS50237">
    <property type="entry name" value="HECT"/>
    <property type="match status" value="1"/>
</dbReference>
<comment type="caution">
    <text evidence="5">Lacks conserved residue(s) required for the propagation of feature annotation.</text>
</comment>
<feature type="compositionally biased region" description="Pro residues" evidence="6">
    <location>
        <begin position="189"/>
        <end position="202"/>
    </location>
</feature>
<dbReference type="InterPro" id="IPR036443">
    <property type="entry name" value="Znf_RanBP2_sf"/>
</dbReference>
<dbReference type="SUPFAM" id="SSF140856">
    <property type="entry name" value="USP8 N-terminal domain-like"/>
    <property type="match status" value="1"/>
</dbReference>
<dbReference type="GO" id="GO:0008270">
    <property type="term" value="F:zinc ion binding"/>
    <property type="evidence" value="ECO:0007669"/>
    <property type="project" value="UniProtKB-KW"/>
</dbReference>
<keyword evidence="2" id="KW-0863">Zinc-finger</keyword>
<evidence type="ECO:0000256" key="6">
    <source>
        <dbReference type="SAM" id="MobiDB-lite"/>
    </source>
</evidence>
<dbReference type="Pfam" id="PF08969">
    <property type="entry name" value="USP8_dimer"/>
    <property type="match status" value="1"/>
</dbReference>
<dbReference type="InterPro" id="IPR000569">
    <property type="entry name" value="HECT_dom"/>
</dbReference>
<feature type="region of interest" description="Disordered" evidence="6">
    <location>
        <begin position="460"/>
        <end position="488"/>
    </location>
</feature>
<dbReference type="Gene3D" id="3.90.1750.10">
    <property type="entry name" value="Hect, E3 ligase catalytic domains"/>
    <property type="match status" value="1"/>
</dbReference>
<feature type="compositionally biased region" description="Low complexity" evidence="6">
    <location>
        <begin position="358"/>
        <end position="370"/>
    </location>
</feature>
<feature type="compositionally biased region" description="Basic and acidic residues" evidence="6">
    <location>
        <begin position="316"/>
        <end position="329"/>
    </location>
</feature>
<dbReference type="InterPro" id="IPR015063">
    <property type="entry name" value="USP8_dimer"/>
</dbReference>
<organism>
    <name type="scientific">Branchiostoma floridae</name>
    <name type="common">Florida lancelet</name>
    <name type="synonym">Amphioxus</name>
    <dbReference type="NCBI Taxonomy" id="7739"/>
    <lineage>
        <taxon>Eukaryota</taxon>
        <taxon>Metazoa</taxon>
        <taxon>Chordata</taxon>
        <taxon>Cephalochordata</taxon>
        <taxon>Leptocardii</taxon>
        <taxon>Amphioxiformes</taxon>
        <taxon>Branchiostomatidae</taxon>
        <taxon>Branchiostoma</taxon>
    </lineage>
</organism>
<feature type="compositionally biased region" description="Pro residues" evidence="6">
    <location>
        <begin position="211"/>
        <end position="237"/>
    </location>
</feature>
<gene>
    <name evidence="8" type="ORF">BRAFLDRAFT_118502</name>
</gene>
<evidence type="ECO:0000256" key="2">
    <source>
        <dbReference type="ARBA" id="ARBA00022771"/>
    </source>
</evidence>
<protein>
    <recommendedName>
        <fullName evidence="7">HECT domain-containing protein</fullName>
    </recommendedName>
</protein>
<feature type="region of interest" description="Disordered" evidence="6">
    <location>
        <begin position="529"/>
        <end position="561"/>
    </location>
</feature>
<keyword evidence="1" id="KW-0479">Metal-binding</keyword>
<dbReference type="InterPro" id="IPR001876">
    <property type="entry name" value="Znf_RanBP2"/>
</dbReference>
<evidence type="ECO:0000256" key="5">
    <source>
        <dbReference type="PROSITE-ProRule" id="PRU00104"/>
    </source>
</evidence>
<reference evidence="8" key="1">
    <citation type="journal article" date="2008" name="Nature">
        <title>The amphioxus genome and the evolution of the chordate karyotype.</title>
        <authorList>
            <consortium name="US DOE Joint Genome Institute (JGI-PGF)"/>
            <person name="Putnam N.H."/>
            <person name="Butts T."/>
            <person name="Ferrier D.E.K."/>
            <person name="Furlong R.F."/>
            <person name="Hellsten U."/>
            <person name="Kawashima T."/>
            <person name="Robinson-Rechavi M."/>
            <person name="Shoguchi E."/>
            <person name="Terry A."/>
            <person name="Yu J.-K."/>
            <person name="Benito-Gutierrez E.L."/>
            <person name="Dubchak I."/>
            <person name="Garcia-Fernandez J."/>
            <person name="Gibson-Brown J.J."/>
            <person name="Grigoriev I.V."/>
            <person name="Horton A.C."/>
            <person name="de Jong P.J."/>
            <person name="Jurka J."/>
            <person name="Kapitonov V.V."/>
            <person name="Kohara Y."/>
            <person name="Kuroki Y."/>
            <person name="Lindquist E."/>
            <person name="Lucas S."/>
            <person name="Osoegawa K."/>
            <person name="Pennacchio L.A."/>
            <person name="Salamov A.A."/>
            <person name="Satou Y."/>
            <person name="Sauka-Spengler T."/>
            <person name="Schmutz J."/>
            <person name="Shin-I T."/>
            <person name="Toyoda A."/>
            <person name="Bronner-Fraser M."/>
            <person name="Fujiyama A."/>
            <person name="Holland L.Z."/>
            <person name="Holland P.W.H."/>
            <person name="Satoh N."/>
            <person name="Rokhsar D.S."/>
        </authorList>
    </citation>
    <scope>NUCLEOTIDE SEQUENCE [LARGE SCALE GENOMIC DNA]</scope>
    <source>
        <strain evidence="8">S238N-H82</strain>
        <tissue evidence="8">Testes</tissue>
    </source>
</reference>
<dbReference type="EMBL" id="GG666497">
    <property type="protein sequence ID" value="EEN62336.1"/>
    <property type="molecule type" value="Genomic_DNA"/>
</dbReference>
<dbReference type="GO" id="GO:0016579">
    <property type="term" value="P:protein deubiquitination"/>
    <property type="evidence" value="ECO:0007669"/>
    <property type="project" value="UniProtKB-ARBA"/>
</dbReference>
<name>C3YBH9_BRAFL</name>
<feature type="compositionally biased region" description="Polar residues" evidence="6">
    <location>
        <begin position="386"/>
        <end position="395"/>
    </location>
</feature>
<evidence type="ECO:0000313" key="8">
    <source>
        <dbReference type="EMBL" id="EEN62336.1"/>
    </source>
</evidence>
<dbReference type="SUPFAM" id="SSF56204">
    <property type="entry name" value="Hect, E3 ligase catalytic domain"/>
    <property type="match status" value="1"/>
</dbReference>
<dbReference type="SUPFAM" id="SSF90209">
    <property type="entry name" value="Ran binding protein zinc finger-like"/>
    <property type="match status" value="2"/>
</dbReference>
<evidence type="ECO:0000259" key="7">
    <source>
        <dbReference type="PROSITE" id="PS50237"/>
    </source>
</evidence>
<dbReference type="GO" id="GO:0004842">
    <property type="term" value="F:ubiquitin-protein transferase activity"/>
    <property type="evidence" value="ECO:0007669"/>
    <property type="project" value="InterPro"/>
</dbReference>
<accession>C3YBH9</accession>
<proteinExistence type="predicted"/>
<feature type="domain" description="HECT" evidence="7">
    <location>
        <begin position="671"/>
        <end position="705"/>
    </location>
</feature>
<keyword evidence="3 5" id="KW-0833">Ubl conjugation pathway</keyword>
<dbReference type="eggNOG" id="ENOG502SAQV">
    <property type="taxonomic scope" value="Eukaryota"/>
</dbReference>
<dbReference type="SMART" id="SM00547">
    <property type="entry name" value="ZnF_RBZ"/>
    <property type="match status" value="2"/>
</dbReference>
<sequence length="988" mass="108665">MHQPGSEEVFRSSPAIFRSKLRCQNVSRSLKADDSSSVSFAQDSASQSWVVQFKVHGDKMTQQPKTLYLANDFDSLHQLADVEFKAGGWILKHAETAKKLFAAAEAAGQVGDEEKAFVYYMRYLNLLNKVCCTQEYRKKKTCESYTTPPPYTLVQDPPPPYTAVQSTTVIPSAPPLEQMAARQGQPQQMTPPAPRPAPPTVPPVNYMQQQPPHPPAPLPPVPPAPPVSYPGSQPPTVPEFTGAGTTPVPQTYPAYPSDNQPPAAEDPATQPHVPLYPTIGDIGAGSIEPPTVDEATQGDRQPTAVPSDSPASSHEVPGDEKRYSGDESGRTSPDLSDFVVYGESGTTEDRDSTDVQQPEVPTVETESVTEYASGGVSGDEEDRDASNPQETPTPSEQKDDTSDDERMVLPPSDEYVVAGGRAEGGEGVRETGQVHTPGQDGGMDELIGGMESLHLQDVPSTDLGATEDVPKPLEDPESTTPTHEAGNVAGGSTLWPCVQCTYLNEEWRHHCEMCYIIGVTTTVISALRPESERETVGPTSEDSGEEYSSAPEDSITEDSTDEGDRITWVCHRCTYVNTGLSPICVMCRVLRRVDYPAPDETVEDVSSRFGRLTRPPLRRTPQVESAGSAASGGTALLDSLRQQLAMNQGYHKHSVTVSRDSIHGDVIGLYSDTDKRTWTHQIRVTFKGEPSVDVKGVSREMFTIFWEAVKQKSTAGSDVRLPISTPEYNQHYWEAVGRALCHCYVLVGHYPVDVIPEVITLHILDKKPAKPAVQEAFLNTLTETERTLLKSLFDNYTPENFTSKKTELRDFLINCEIQTVPTFEDFPEIFHRVAEFKVFEEPKSAILGIASGFGEASAEVFKQVTTEDIHALYSSLQPTANNIIGKLELTTQSQRGEGPRVFSMLTSFLYNSNEDVCRKFLRYVTGSNLLSMDQIKVRVDPGVRGIESHTCFNEIALPTFQECSTQEEFNHVWMTLLEDSAAWEYNLT</sequence>
<dbReference type="Gene3D" id="1.20.58.80">
    <property type="entry name" value="Phosphotransferase system, lactose/cellobiose-type IIA subunit"/>
    <property type="match status" value="1"/>
</dbReference>
<evidence type="ECO:0000256" key="4">
    <source>
        <dbReference type="ARBA" id="ARBA00022833"/>
    </source>
</evidence>
<evidence type="ECO:0000256" key="1">
    <source>
        <dbReference type="ARBA" id="ARBA00022723"/>
    </source>
</evidence>
<dbReference type="InParanoid" id="C3YBH9"/>
<feature type="compositionally biased region" description="Polar residues" evidence="6">
    <location>
        <begin position="298"/>
        <end position="312"/>
    </location>
</feature>
<dbReference type="PROSITE" id="PS01358">
    <property type="entry name" value="ZF_RANBP2_1"/>
    <property type="match status" value="2"/>
</dbReference>
<dbReference type="InterPro" id="IPR035983">
    <property type="entry name" value="Hect_E3_ubiquitin_ligase"/>
</dbReference>
<evidence type="ECO:0000256" key="3">
    <source>
        <dbReference type="ARBA" id="ARBA00022786"/>
    </source>
</evidence>
<dbReference type="AlphaFoldDB" id="C3YBH9"/>
<feature type="compositionally biased region" description="Basic and acidic residues" evidence="6">
    <location>
        <begin position="396"/>
        <end position="407"/>
    </location>
</feature>
<feature type="region of interest" description="Disordered" evidence="6">
    <location>
        <begin position="178"/>
        <end position="446"/>
    </location>
</feature>
<dbReference type="Pfam" id="PF00632">
    <property type="entry name" value="HECT"/>
    <property type="match status" value="1"/>
</dbReference>